<keyword evidence="2" id="KW-0378">Hydrolase</keyword>
<organism evidence="6 7">
    <name type="scientific">Candidozyma auris</name>
    <name type="common">Yeast</name>
    <name type="synonym">Candida auris</name>
    <dbReference type="NCBI Taxonomy" id="498019"/>
    <lineage>
        <taxon>Eukaryota</taxon>
        <taxon>Fungi</taxon>
        <taxon>Dikarya</taxon>
        <taxon>Ascomycota</taxon>
        <taxon>Saccharomycotina</taxon>
        <taxon>Pichiomycetes</taxon>
        <taxon>Metschnikowiaceae</taxon>
        <taxon>Candidozyma</taxon>
    </lineage>
</organism>
<accession>A0A0L0NSW0</accession>
<dbReference type="CDD" id="cd07061">
    <property type="entry name" value="HP_HAP_like"/>
    <property type="match status" value="1"/>
</dbReference>
<dbReference type="Gene3D" id="3.40.50.1240">
    <property type="entry name" value="Phosphoglycerate mutase-like"/>
    <property type="match status" value="1"/>
</dbReference>
<dbReference type="InterPro" id="IPR016274">
    <property type="entry name" value="Histidine_acid_Pase_euk"/>
</dbReference>
<evidence type="ECO:0000313" key="6">
    <source>
        <dbReference type="EMBL" id="KND97262.1"/>
    </source>
</evidence>
<dbReference type="SUPFAM" id="SSF53254">
    <property type="entry name" value="Phosphoglycerate mutase-like"/>
    <property type="match status" value="1"/>
</dbReference>
<dbReference type="PANTHER" id="PTHR20963:SF18">
    <property type="entry name" value="ACID PHOSPHATASE PHO11-RELATED"/>
    <property type="match status" value="1"/>
</dbReference>
<evidence type="ECO:0000256" key="1">
    <source>
        <dbReference type="ARBA" id="ARBA00005375"/>
    </source>
</evidence>
<dbReference type="InterPro" id="IPR000560">
    <property type="entry name" value="His_Pase_clade-2"/>
</dbReference>
<dbReference type="Pfam" id="PF00328">
    <property type="entry name" value="His_Phos_2"/>
    <property type="match status" value="1"/>
</dbReference>
<evidence type="ECO:0000256" key="3">
    <source>
        <dbReference type="ARBA" id="ARBA00023180"/>
    </source>
</evidence>
<evidence type="ECO:0000256" key="5">
    <source>
        <dbReference type="PIRSR" id="PIRSR000894-2"/>
    </source>
</evidence>
<dbReference type="PIRSF" id="PIRSF000894">
    <property type="entry name" value="Acid_phosphatase"/>
    <property type="match status" value="1"/>
</dbReference>
<dbReference type="VEuPathDB" id="FungiDB:CJI96_0003653"/>
<dbReference type="PROSITE" id="PS00616">
    <property type="entry name" value="HIS_ACID_PHOSPHAT_1"/>
    <property type="match status" value="1"/>
</dbReference>
<dbReference type="EMBL" id="LGST01000043">
    <property type="protein sequence ID" value="KND97262.1"/>
    <property type="molecule type" value="Genomic_DNA"/>
</dbReference>
<feature type="disulfide bond" evidence="5">
    <location>
        <begin position="62"/>
        <end position="384"/>
    </location>
</feature>
<comment type="caution">
    <text evidence="6">The sequence shown here is derived from an EMBL/GenBank/DDBJ whole genome shotgun (WGS) entry which is preliminary data.</text>
</comment>
<feature type="active site" description="Nucleophile" evidence="4">
    <location>
        <position position="73"/>
    </location>
</feature>
<reference evidence="7" key="1">
    <citation type="journal article" date="2015" name="BMC Genomics">
        <title>Draft genome of a commonly misdiagnosed multidrug resistant pathogen Candida auris.</title>
        <authorList>
            <person name="Chatterjee S."/>
            <person name="Alampalli S.V."/>
            <person name="Nageshan R.K."/>
            <person name="Chettiar S.T."/>
            <person name="Joshi S."/>
            <person name="Tatu U.S."/>
        </authorList>
    </citation>
    <scope>NUCLEOTIDE SEQUENCE [LARGE SCALE GENOMIC DNA]</scope>
    <source>
        <strain evidence="7">6684</strain>
    </source>
</reference>
<keyword evidence="3" id="KW-0325">Glycoprotein</keyword>
<name>A0A0L0NSW0_CANAR</name>
<dbReference type="VEuPathDB" id="FungiDB:CJJ09_003748"/>
<feature type="disulfide bond" evidence="5">
    <location>
        <begin position="261"/>
        <end position="274"/>
    </location>
</feature>
<sequence length="461" mass="51785">MVAISQIINNGLLLTSQLVFQDVATPHQASTEQYNLVKYLGGAGPYIQHPGFGILTDIPDQCKLEQIHLLLRHGERYPSKNKGKEFEELYQKFQNYGKPFVGELAFLNNYEYFVTDKNYYEKETTPFNSEGPYAGTTDALSHGAAFRLKYSDVFDSEDKLTVFTSNSGRCHVTARYFARGFLGDDFNDEKVDFAVIAEEDKFGANSLTPVVSCKNYHSGANNEFVKQFDTSYLSAAAARITKGNDGFSLSEKEVDRLIAWCAYEINAKGYSPFCNLFTNDELVRNSYALDLSYYYSNGPGNNLTATIGAPFLKATLDYLKEENPPQKVVLAFTHDTNIEQFHSALGIVAPDQPLPNDYIPFPVPYAHTQIVPMGARLYTEKYKCGNDSYVRYVVNDAVVPIKHCQNGPGFSCKLSDYENYINSRLEGKDYATQCGAQNVPDKLTFLWDYNQTNYSAPDIDS</sequence>
<keyword evidence="5" id="KW-1015">Disulfide bond</keyword>
<proteinExistence type="inferred from homology"/>
<dbReference type="VEuPathDB" id="FungiDB:QG37_06481"/>
<dbReference type="Proteomes" id="UP000037122">
    <property type="component" value="Unassembled WGS sequence"/>
</dbReference>
<protein>
    <submittedName>
        <fullName evidence="6">Uncharacterized protein</fullName>
    </submittedName>
</protein>
<feature type="active site" description="Proton donor" evidence="4">
    <location>
        <position position="335"/>
    </location>
</feature>
<dbReference type="PROSITE" id="PS00778">
    <property type="entry name" value="HIS_ACID_PHOSPHAT_2"/>
    <property type="match status" value="1"/>
</dbReference>
<evidence type="ECO:0000256" key="4">
    <source>
        <dbReference type="PIRSR" id="PIRSR000894-1"/>
    </source>
</evidence>
<dbReference type="VEuPathDB" id="FungiDB:CJJ07_002925"/>
<feature type="disulfide bond" evidence="5">
    <location>
        <begin position="404"/>
        <end position="412"/>
    </location>
</feature>
<dbReference type="InterPro" id="IPR029033">
    <property type="entry name" value="His_PPase_superfam"/>
</dbReference>
<evidence type="ECO:0000256" key="2">
    <source>
        <dbReference type="ARBA" id="ARBA00022801"/>
    </source>
</evidence>
<comment type="similarity">
    <text evidence="1">Belongs to the histidine acid phosphatase family.</text>
</comment>
<dbReference type="GO" id="GO:0003993">
    <property type="term" value="F:acid phosphatase activity"/>
    <property type="evidence" value="ECO:0007669"/>
    <property type="project" value="TreeGrafter"/>
</dbReference>
<dbReference type="GO" id="GO:0009277">
    <property type="term" value="C:fungal-type cell wall"/>
    <property type="evidence" value="ECO:0007669"/>
    <property type="project" value="TreeGrafter"/>
</dbReference>
<dbReference type="InterPro" id="IPR033379">
    <property type="entry name" value="Acid_Pase_AS"/>
</dbReference>
<dbReference type="VEuPathDB" id="FungiDB:B9J08_001489"/>
<dbReference type="VEuPathDB" id="FungiDB:CJI97_001115"/>
<evidence type="ECO:0000313" key="7">
    <source>
        <dbReference type="Proteomes" id="UP000037122"/>
    </source>
</evidence>
<dbReference type="AlphaFoldDB" id="A0A0L0NSW0"/>
<dbReference type="PANTHER" id="PTHR20963">
    <property type="entry name" value="MULTIPLE INOSITOL POLYPHOSPHATE PHOSPHATASE-RELATED"/>
    <property type="match status" value="1"/>
</dbReference>
<gene>
    <name evidence="6" type="ORF">QG37_06481</name>
</gene>